<dbReference type="Pfam" id="PF20035">
    <property type="entry name" value="DUF6439"/>
    <property type="match status" value="1"/>
</dbReference>
<protein>
    <submittedName>
        <fullName evidence="1">Uncharacterized protein</fullName>
    </submittedName>
</protein>
<dbReference type="KEGG" id="csn:Cyast_1797"/>
<reference evidence="2" key="1">
    <citation type="journal article" date="2013" name="Proc. Natl. Acad. Sci. U.S.A.">
        <title>Improving the coverage of the cyanobacterial phylum using diversity-driven genome sequencing.</title>
        <authorList>
            <person name="Shih P.M."/>
            <person name="Wu D."/>
            <person name="Latifi A."/>
            <person name="Axen S.D."/>
            <person name="Fewer D.P."/>
            <person name="Talla E."/>
            <person name="Calteau A."/>
            <person name="Cai F."/>
            <person name="Tandeau de Marsac N."/>
            <person name="Rippka R."/>
            <person name="Herdman M."/>
            <person name="Sivonen K."/>
            <person name="Coursin T."/>
            <person name="Laurent T."/>
            <person name="Goodwin L."/>
            <person name="Nolan M."/>
            <person name="Davenport K.W."/>
            <person name="Han C.S."/>
            <person name="Rubin E.M."/>
            <person name="Eisen J.A."/>
            <person name="Woyke T."/>
            <person name="Gugger M."/>
            <person name="Kerfeld C.A."/>
        </authorList>
    </citation>
    <scope>NUCLEOTIDE SEQUENCE [LARGE SCALE GENOMIC DNA]</scope>
    <source>
        <strain evidence="2">ATCC 29140 / PCC 7202</strain>
    </source>
</reference>
<dbReference type="eggNOG" id="ENOG5032RX8">
    <property type="taxonomic scope" value="Bacteria"/>
</dbReference>
<dbReference type="BioCyc" id="CSTA292563:G1353-1804-MONOMER"/>
<dbReference type="HOGENOM" id="CLU_169737_1_0_3"/>
<gene>
    <name evidence="1" type="ordered locus">Cyast_1797</name>
</gene>
<dbReference type="Proteomes" id="UP000010483">
    <property type="component" value="Chromosome"/>
</dbReference>
<dbReference type="STRING" id="292563.Cyast_1797"/>
<evidence type="ECO:0000313" key="1">
    <source>
        <dbReference type="EMBL" id="AFZ47753.1"/>
    </source>
</evidence>
<proteinExistence type="predicted"/>
<dbReference type="InterPro" id="IPR045511">
    <property type="entry name" value="DUF6439"/>
</dbReference>
<name>K9YNU4_CYASC</name>
<dbReference type="PATRIC" id="fig|292563.3.peg.1879"/>
<organism evidence="1 2">
    <name type="scientific">Cyanobacterium stanieri (strain ATCC 29140 / PCC 7202)</name>
    <dbReference type="NCBI Taxonomy" id="292563"/>
    <lineage>
        <taxon>Bacteria</taxon>
        <taxon>Bacillati</taxon>
        <taxon>Cyanobacteriota</taxon>
        <taxon>Cyanophyceae</taxon>
        <taxon>Oscillatoriophycideae</taxon>
        <taxon>Chroococcales</taxon>
        <taxon>Geminocystaceae</taxon>
        <taxon>Cyanobacterium</taxon>
    </lineage>
</organism>
<dbReference type="AlphaFoldDB" id="K9YNU4"/>
<evidence type="ECO:0000313" key="2">
    <source>
        <dbReference type="Proteomes" id="UP000010483"/>
    </source>
</evidence>
<dbReference type="EMBL" id="CP003940">
    <property type="protein sequence ID" value="AFZ47753.1"/>
    <property type="molecule type" value="Genomic_DNA"/>
</dbReference>
<keyword evidence="2" id="KW-1185">Reference proteome</keyword>
<sequence>MTISSNSKTISDLTTLELAQLLAEKMTISSYDWHKQKNNRKAQAGQQLASSLVFLLNNQPEEALERINQAQGWLNKTINPLPCPSHGDRHNS</sequence>
<accession>K9YNU4</accession>